<feature type="domain" description="Calcineurin-like phosphoesterase" evidence="1">
    <location>
        <begin position="1"/>
        <end position="219"/>
    </location>
</feature>
<reference evidence="2" key="1">
    <citation type="submission" date="2019-04" db="EMBL/GenBank/DDBJ databases">
        <title>Evolution of Biomass-Degrading Anaerobic Consortia Revealed by Metagenomics.</title>
        <authorList>
            <person name="Peng X."/>
        </authorList>
    </citation>
    <scope>NUCLEOTIDE SEQUENCE</scope>
    <source>
        <strain evidence="2">SIG141</strain>
    </source>
</reference>
<dbReference type="EMBL" id="SUYD01000005">
    <property type="protein sequence ID" value="MBE6265845.1"/>
    <property type="molecule type" value="Genomic_DNA"/>
</dbReference>
<dbReference type="InterPro" id="IPR004843">
    <property type="entry name" value="Calcineurin-like_PHP"/>
</dbReference>
<accession>A0A928BR58</accession>
<protein>
    <submittedName>
        <fullName evidence="2">Serine/threonine protein phosphatase</fullName>
    </submittedName>
</protein>
<dbReference type="GO" id="GO:0016787">
    <property type="term" value="F:hydrolase activity"/>
    <property type="evidence" value="ECO:0007669"/>
    <property type="project" value="InterPro"/>
</dbReference>
<dbReference type="Pfam" id="PF00149">
    <property type="entry name" value="Metallophos"/>
    <property type="match status" value="1"/>
</dbReference>
<evidence type="ECO:0000259" key="1">
    <source>
        <dbReference type="Pfam" id="PF00149"/>
    </source>
</evidence>
<dbReference type="PANTHER" id="PTHR37844:SF1">
    <property type="entry name" value="CALCINEURIN-LIKE PHOSPHOESTERASE DOMAIN-CONTAINING PROTEIN"/>
    <property type="match status" value="1"/>
</dbReference>
<organism evidence="2 3">
    <name type="scientific">Xylanibacter ruminicola</name>
    <name type="common">Prevotella ruminicola</name>
    <dbReference type="NCBI Taxonomy" id="839"/>
    <lineage>
        <taxon>Bacteria</taxon>
        <taxon>Pseudomonadati</taxon>
        <taxon>Bacteroidota</taxon>
        <taxon>Bacteroidia</taxon>
        <taxon>Bacteroidales</taxon>
        <taxon>Prevotellaceae</taxon>
        <taxon>Xylanibacter</taxon>
    </lineage>
</organism>
<evidence type="ECO:0000313" key="2">
    <source>
        <dbReference type="EMBL" id="MBE6265845.1"/>
    </source>
</evidence>
<dbReference type="SUPFAM" id="SSF56300">
    <property type="entry name" value="Metallo-dependent phosphatases"/>
    <property type="match status" value="1"/>
</dbReference>
<proteinExistence type="predicted"/>
<dbReference type="PANTHER" id="PTHR37844">
    <property type="entry name" value="SER/THR PROTEIN PHOSPHATASE SUPERFAMILY (AFU_ORTHOLOGUE AFUA_1G14840)"/>
    <property type="match status" value="1"/>
</dbReference>
<evidence type="ECO:0000313" key="3">
    <source>
        <dbReference type="Proteomes" id="UP000763088"/>
    </source>
</evidence>
<dbReference type="Gene3D" id="3.60.21.10">
    <property type="match status" value="1"/>
</dbReference>
<gene>
    <name evidence="2" type="ORF">E7102_05140</name>
</gene>
<comment type="caution">
    <text evidence="2">The sequence shown here is derived from an EMBL/GenBank/DDBJ whole genome shotgun (WGS) entry which is preliminary data.</text>
</comment>
<name>A0A928BR58_XYLRU</name>
<dbReference type="InterPro" id="IPR029052">
    <property type="entry name" value="Metallo-depent_PP-like"/>
</dbReference>
<sequence length="254" mass="29901">MRIQYASDLHLEFRENWRILRQDEPMDVRGDILVLAGDIGYLGDDNYVTHPFWDWASENYRQVIVALGNHEFYKFFDLSTLHDGLVGKIRPNVHYYYNSVVHIDDIDFIVSTLWSHIDLEDAYAAEHGVTDFRRILYGEDVLTYAEFNREHQRCFDFIKESVSESYATHKIVVTHHVPSFQLMSPEFHGSRLNGAFTVELADYIENSDIEYWIYGHSHRNIARTIGTTQCICNQFGYAFHNEHLSYDRGKYIEL</sequence>
<dbReference type="AlphaFoldDB" id="A0A928BR58"/>
<dbReference type="Proteomes" id="UP000763088">
    <property type="component" value="Unassembled WGS sequence"/>
</dbReference>